<dbReference type="InterPro" id="IPR036514">
    <property type="entry name" value="SGNH_hydro_sf"/>
</dbReference>
<keyword evidence="1" id="KW-0472">Membrane</keyword>
<dbReference type="Gene3D" id="3.40.50.1110">
    <property type="entry name" value="SGNH hydrolase"/>
    <property type="match status" value="1"/>
</dbReference>
<feature type="domain" description="SGNH hydrolase-type esterase" evidence="2">
    <location>
        <begin position="146"/>
        <end position="306"/>
    </location>
</feature>
<keyword evidence="4" id="KW-1185">Reference proteome</keyword>
<accession>A0A344TFN0</accession>
<evidence type="ECO:0000259" key="2">
    <source>
        <dbReference type="Pfam" id="PF13472"/>
    </source>
</evidence>
<dbReference type="GO" id="GO:0016788">
    <property type="term" value="F:hydrolase activity, acting on ester bonds"/>
    <property type="evidence" value="ECO:0007669"/>
    <property type="project" value="UniProtKB-ARBA"/>
</dbReference>
<organism evidence="3 4">
    <name type="scientific">Runella rosea</name>
    <dbReference type="NCBI Taxonomy" id="2259595"/>
    <lineage>
        <taxon>Bacteria</taxon>
        <taxon>Pseudomonadati</taxon>
        <taxon>Bacteroidota</taxon>
        <taxon>Cytophagia</taxon>
        <taxon>Cytophagales</taxon>
        <taxon>Spirosomataceae</taxon>
        <taxon>Runella</taxon>
    </lineage>
</organism>
<reference evidence="3 4" key="1">
    <citation type="submission" date="2018-07" db="EMBL/GenBank/DDBJ databases">
        <title>Genome sequencing of Runella.</title>
        <authorList>
            <person name="Baek M.-G."/>
            <person name="Yi H."/>
        </authorList>
    </citation>
    <scope>NUCLEOTIDE SEQUENCE [LARGE SCALE GENOMIC DNA]</scope>
    <source>
        <strain evidence="3 4">HYN0085</strain>
    </source>
</reference>
<evidence type="ECO:0000256" key="1">
    <source>
        <dbReference type="SAM" id="Phobius"/>
    </source>
</evidence>
<feature type="transmembrane region" description="Helical" evidence="1">
    <location>
        <begin position="77"/>
        <end position="102"/>
    </location>
</feature>
<dbReference type="Proteomes" id="UP000251993">
    <property type="component" value="Chromosome"/>
</dbReference>
<name>A0A344TFN0_9BACT</name>
<feature type="transmembrane region" description="Helical" evidence="1">
    <location>
        <begin position="44"/>
        <end position="65"/>
    </location>
</feature>
<protein>
    <submittedName>
        <fullName evidence="3">SGNH/GDSL hydrolase family protein</fullName>
    </submittedName>
</protein>
<dbReference type="RefSeq" id="WP_114066236.1">
    <property type="nucleotide sequence ID" value="NZ_CP030850.1"/>
</dbReference>
<keyword evidence="1" id="KW-1133">Transmembrane helix</keyword>
<dbReference type="Pfam" id="PF13472">
    <property type="entry name" value="Lipase_GDSL_2"/>
    <property type="match status" value="1"/>
</dbReference>
<dbReference type="InterPro" id="IPR013830">
    <property type="entry name" value="SGNH_hydro"/>
</dbReference>
<gene>
    <name evidence="3" type="ORF">DR864_06765</name>
</gene>
<sequence>MISKLITSLVRLAVLSIPAFLLFFPDKINIKFDYPYAGLMDNFYIRLAKAMVLFFVLIELLRMFYYGIIKNPKGNKIVANIATLGIMVVWLAGLLEIAFMFVSQSHEGDLSKASQIWFAKYWKPITTEGYRDFPKTDAEKKKKVLVLGDSFAAGHGLDKTEERFSDQLEQKLGADKYAVYNLGVSGSDTRDEFQRLQKFPVKPDVLVLEYFPNDIERAARDAKLTLAEFKPYDDIKLPGVGSLVMRFYLPNYIYWQFPHMPPASITDFVQKSYTDTTILNPHLRDLQKIVDYARAHKAPMYVVMVPFLQNVEKSNGYTKPIEDFFTNQQIPVVRLSEHLSPIPPKERIVGKNDGHASAKVNAVIADKLYEQMKVSLK</sequence>
<proteinExistence type="predicted"/>
<dbReference type="EMBL" id="CP030850">
    <property type="protein sequence ID" value="AXE17451.1"/>
    <property type="molecule type" value="Genomic_DNA"/>
</dbReference>
<dbReference type="SUPFAM" id="SSF52266">
    <property type="entry name" value="SGNH hydrolase"/>
    <property type="match status" value="1"/>
</dbReference>
<dbReference type="KEGG" id="run:DR864_06765"/>
<dbReference type="OrthoDB" id="916975at2"/>
<feature type="transmembrane region" description="Helical" evidence="1">
    <location>
        <begin position="5"/>
        <end position="24"/>
    </location>
</feature>
<evidence type="ECO:0000313" key="3">
    <source>
        <dbReference type="EMBL" id="AXE17451.1"/>
    </source>
</evidence>
<dbReference type="AlphaFoldDB" id="A0A344TFN0"/>
<evidence type="ECO:0000313" key="4">
    <source>
        <dbReference type="Proteomes" id="UP000251993"/>
    </source>
</evidence>
<keyword evidence="1" id="KW-0812">Transmembrane</keyword>
<keyword evidence="3" id="KW-0378">Hydrolase</keyword>